<dbReference type="OrthoDB" id="447516at2759"/>
<keyword evidence="2" id="KW-0472">Membrane</keyword>
<dbReference type="SMART" id="SM00228">
    <property type="entry name" value="PDZ"/>
    <property type="match status" value="1"/>
</dbReference>
<dbReference type="EMBL" id="KQ434827">
    <property type="protein sequence ID" value="KZC07583.1"/>
    <property type="molecule type" value="Genomic_DNA"/>
</dbReference>
<organism evidence="4 5">
    <name type="scientific">Dufourea novaeangliae</name>
    <name type="common">Sweat bee</name>
    <dbReference type="NCBI Taxonomy" id="178035"/>
    <lineage>
        <taxon>Eukaryota</taxon>
        <taxon>Metazoa</taxon>
        <taxon>Ecdysozoa</taxon>
        <taxon>Arthropoda</taxon>
        <taxon>Hexapoda</taxon>
        <taxon>Insecta</taxon>
        <taxon>Pterygota</taxon>
        <taxon>Neoptera</taxon>
        <taxon>Endopterygota</taxon>
        <taxon>Hymenoptera</taxon>
        <taxon>Apocrita</taxon>
        <taxon>Aculeata</taxon>
        <taxon>Apoidea</taxon>
        <taxon>Anthophila</taxon>
        <taxon>Halictidae</taxon>
        <taxon>Rophitinae</taxon>
        <taxon>Dufourea</taxon>
    </lineage>
</organism>
<gene>
    <name evidence="4" type="ORF">WN55_08355</name>
</gene>
<evidence type="ECO:0000256" key="2">
    <source>
        <dbReference type="SAM" id="Phobius"/>
    </source>
</evidence>
<keyword evidence="5" id="KW-1185">Reference proteome</keyword>
<dbReference type="InterPro" id="IPR001478">
    <property type="entry name" value="PDZ"/>
</dbReference>
<dbReference type="SUPFAM" id="SSF50156">
    <property type="entry name" value="PDZ domain-like"/>
    <property type="match status" value="1"/>
</dbReference>
<dbReference type="Pfam" id="PF00595">
    <property type="entry name" value="PDZ"/>
    <property type="match status" value="1"/>
</dbReference>
<evidence type="ECO:0000313" key="5">
    <source>
        <dbReference type="Proteomes" id="UP000076502"/>
    </source>
</evidence>
<feature type="compositionally biased region" description="Basic and acidic residues" evidence="1">
    <location>
        <begin position="226"/>
        <end position="237"/>
    </location>
</feature>
<name>A0A154P6Y1_DUFNO</name>
<dbReference type="STRING" id="178035.A0A154P6Y1"/>
<evidence type="ECO:0000256" key="1">
    <source>
        <dbReference type="SAM" id="MobiDB-lite"/>
    </source>
</evidence>
<reference evidence="4 5" key="1">
    <citation type="submission" date="2015-07" db="EMBL/GenBank/DDBJ databases">
        <title>The genome of Dufourea novaeangliae.</title>
        <authorList>
            <person name="Pan H."/>
            <person name="Kapheim K."/>
        </authorList>
    </citation>
    <scope>NUCLEOTIDE SEQUENCE [LARGE SCALE GENOMIC DNA]</scope>
    <source>
        <strain evidence="4">0120121106</strain>
        <tissue evidence="4">Whole body</tissue>
    </source>
</reference>
<accession>A0A154P6Y1</accession>
<keyword evidence="2" id="KW-0812">Transmembrane</keyword>
<feature type="transmembrane region" description="Helical" evidence="2">
    <location>
        <begin position="12"/>
        <end position="37"/>
    </location>
</feature>
<evidence type="ECO:0000313" key="4">
    <source>
        <dbReference type="EMBL" id="KZC07583.1"/>
    </source>
</evidence>
<protein>
    <submittedName>
        <fullName evidence="4">Periaxin</fullName>
    </submittedName>
</protein>
<dbReference type="InterPro" id="IPR051342">
    <property type="entry name" value="PDZ_scaffold"/>
</dbReference>
<dbReference type="Proteomes" id="UP000076502">
    <property type="component" value="Unassembled WGS sequence"/>
</dbReference>
<proteinExistence type="predicted"/>
<keyword evidence="2" id="KW-1133">Transmembrane helix</keyword>
<dbReference type="AlphaFoldDB" id="A0A154P6Y1"/>
<sequence>MEDEPRDTCFGAGSVAGAVIGTFLTTILLLIVAALLYRQWRRHKGKHLVLVTDPEIVEEAYAFDNPCFKDVTASTTNRVREGTVSVASGDTPGKDSVRWSTSWTSLGLGSPNRNDKRKALDDSCVGPKATKVSVVSLKSRDFTGLGFNICGNMREGIFVKDLLHRGPASESGRIHPGDRIASVKISFRNMVYEDALTILSYASPYDVKLEVESGGTGSKPTTLLKNRRETVVHSRPQ</sequence>
<feature type="domain" description="PDZ" evidence="3">
    <location>
        <begin position="134"/>
        <end position="199"/>
    </location>
</feature>
<dbReference type="InterPro" id="IPR036034">
    <property type="entry name" value="PDZ_sf"/>
</dbReference>
<feature type="region of interest" description="Disordered" evidence="1">
    <location>
        <begin position="212"/>
        <end position="237"/>
    </location>
</feature>
<dbReference type="Gene3D" id="2.30.42.10">
    <property type="match status" value="1"/>
</dbReference>
<dbReference type="PANTHER" id="PTHR19964:SF97">
    <property type="entry name" value="PDZ DOMAIN-CONTAINING PROTEIN"/>
    <property type="match status" value="1"/>
</dbReference>
<dbReference type="CDD" id="cd00136">
    <property type="entry name" value="PDZ_canonical"/>
    <property type="match status" value="1"/>
</dbReference>
<dbReference type="PANTHER" id="PTHR19964">
    <property type="entry name" value="MULTIPLE PDZ DOMAIN PROTEIN"/>
    <property type="match status" value="1"/>
</dbReference>
<evidence type="ECO:0000259" key="3">
    <source>
        <dbReference type="PROSITE" id="PS50106"/>
    </source>
</evidence>
<dbReference type="PROSITE" id="PS50106">
    <property type="entry name" value="PDZ"/>
    <property type="match status" value="1"/>
</dbReference>